<dbReference type="RefSeq" id="WP_114068472.1">
    <property type="nucleotide sequence ID" value="NZ_CP030850.1"/>
</dbReference>
<dbReference type="PANTHER" id="PTHR41913:SF1">
    <property type="entry name" value="DUF1684 DOMAIN-CONTAINING PROTEIN"/>
    <property type="match status" value="1"/>
</dbReference>
<accession>A0A344TM33</accession>
<dbReference type="KEGG" id="run:DR864_19155"/>
<dbReference type="PANTHER" id="PTHR41913">
    <property type="entry name" value="DUF1684 DOMAIN-CONTAINING PROTEIN"/>
    <property type="match status" value="1"/>
</dbReference>
<keyword evidence="2" id="KW-1185">Reference proteome</keyword>
<dbReference type="AlphaFoldDB" id="A0A344TM33"/>
<dbReference type="EMBL" id="CP030850">
    <property type="protein sequence ID" value="AXE19704.1"/>
    <property type="molecule type" value="Genomic_DNA"/>
</dbReference>
<evidence type="ECO:0000313" key="2">
    <source>
        <dbReference type="Proteomes" id="UP000251993"/>
    </source>
</evidence>
<reference evidence="1 2" key="1">
    <citation type="submission" date="2018-07" db="EMBL/GenBank/DDBJ databases">
        <title>Genome sequencing of Runella.</title>
        <authorList>
            <person name="Baek M.-G."/>
            <person name="Yi H."/>
        </authorList>
    </citation>
    <scope>NUCLEOTIDE SEQUENCE [LARGE SCALE GENOMIC DNA]</scope>
    <source>
        <strain evidence="1 2">HYN0085</strain>
    </source>
</reference>
<name>A0A344TM33_9BACT</name>
<gene>
    <name evidence="1" type="ORF">DR864_19155</name>
</gene>
<dbReference type="InterPro" id="IPR012467">
    <property type="entry name" value="DUF1684"/>
</dbReference>
<sequence length="213" mass="24033">MLKNKFLQLLIAIVIIGVIGYTFFGEETTVSDADYVAQLEKDRKEKDKFYQDSDTSPIGDKTAFKGLNYFVPNPAYKVVATVIPYHAQDKQVAVPMTDGSTTTYEKYGFAEFTLPDASKAAELNVYRLLIYKHEKGLSILFRDATAPEETYGGGRYLDFKTDDVTDGKLTLDFNVAYNPYCAYNPTYACPIPPKENTLPVRVEAGEKIYEKYE</sequence>
<protein>
    <submittedName>
        <fullName evidence="1">DUF1684 domain-containing protein</fullName>
    </submittedName>
</protein>
<dbReference type="OrthoDB" id="5493262at2"/>
<organism evidence="1 2">
    <name type="scientific">Runella rosea</name>
    <dbReference type="NCBI Taxonomy" id="2259595"/>
    <lineage>
        <taxon>Bacteria</taxon>
        <taxon>Pseudomonadati</taxon>
        <taxon>Bacteroidota</taxon>
        <taxon>Cytophagia</taxon>
        <taxon>Cytophagales</taxon>
        <taxon>Spirosomataceae</taxon>
        <taxon>Runella</taxon>
    </lineage>
</organism>
<proteinExistence type="predicted"/>
<evidence type="ECO:0000313" key="1">
    <source>
        <dbReference type="EMBL" id="AXE19704.1"/>
    </source>
</evidence>
<dbReference type="Pfam" id="PF07920">
    <property type="entry name" value="DUF1684"/>
    <property type="match status" value="1"/>
</dbReference>
<dbReference type="Proteomes" id="UP000251993">
    <property type="component" value="Chromosome"/>
</dbReference>